<dbReference type="RefSeq" id="WP_090194212.1">
    <property type="nucleotide sequence ID" value="NZ_LT629785.1"/>
</dbReference>
<name>A0A1H2FQF9_9PSED</name>
<keyword evidence="3" id="KW-0808">Transferase</keyword>
<dbReference type="InterPro" id="IPR002155">
    <property type="entry name" value="Thiolase"/>
</dbReference>
<dbReference type="CDD" id="cd00829">
    <property type="entry name" value="SCP-x_thiolase"/>
    <property type="match status" value="1"/>
</dbReference>
<dbReference type="OrthoDB" id="7053663at2"/>
<dbReference type="Proteomes" id="UP000243232">
    <property type="component" value="Chromosome I"/>
</dbReference>
<evidence type="ECO:0000313" key="3">
    <source>
        <dbReference type="EMBL" id="SDU09536.1"/>
    </source>
</evidence>
<dbReference type="SUPFAM" id="SSF53901">
    <property type="entry name" value="Thiolase-like"/>
    <property type="match status" value="2"/>
</dbReference>
<dbReference type="AlphaFoldDB" id="A0A1H2FQF9"/>
<accession>A0A1H2FQF9</accession>
<dbReference type="Gene3D" id="3.40.47.10">
    <property type="match status" value="1"/>
</dbReference>
<dbReference type="InterPro" id="IPR055140">
    <property type="entry name" value="Thiolase_C_2"/>
</dbReference>
<dbReference type="PIRSF" id="PIRSF000429">
    <property type="entry name" value="Ac-CoA_Ac_transf"/>
    <property type="match status" value="1"/>
</dbReference>
<proteinExistence type="predicted"/>
<dbReference type="PANTHER" id="PTHR42870">
    <property type="entry name" value="ACETYL-COA C-ACETYLTRANSFERASE"/>
    <property type="match status" value="1"/>
</dbReference>
<dbReference type="GO" id="GO:0003988">
    <property type="term" value="F:acetyl-CoA C-acyltransferase activity"/>
    <property type="evidence" value="ECO:0007669"/>
    <property type="project" value="UniProtKB-ARBA"/>
</dbReference>
<keyword evidence="4" id="KW-1185">Reference proteome</keyword>
<feature type="domain" description="Thiolase N-terminal" evidence="1">
    <location>
        <begin position="5"/>
        <end position="209"/>
    </location>
</feature>
<dbReference type="Pfam" id="PF22691">
    <property type="entry name" value="Thiolase_C_1"/>
    <property type="match status" value="1"/>
</dbReference>
<dbReference type="STRING" id="364197.SAMN05216296_1739"/>
<protein>
    <submittedName>
        <fullName evidence="3">Acetyl-CoA acetyltransferase</fullName>
    </submittedName>
</protein>
<dbReference type="InterPro" id="IPR016039">
    <property type="entry name" value="Thiolase-like"/>
</dbReference>
<reference evidence="4" key="1">
    <citation type="submission" date="2016-10" db="EMBL/GenBank/DDBJ databases">
        <authorList>
            <person name="Varghese N."/>
            <person name="Submissions S."/>
        </authorList>
    </citation>
    <scope>NUCLEOTIDE SEQUENCE [LARGE SCALE GENOMIC DNA]</scope>
    <source>
        <strain evidence="4">DSM 17875</strain>
    </source>
</reference>
<evidence type="ECO:0000259" key="1">
    <source>
        <dbReference type="Pfam" id="PF00108"/>
    </source>
</evidence>
<dbReference type="EMBL" id="LT629785">
    <property type="protein sequence ID" value="SDU09536.1"/>
    <property type="molecule type" value="Genomic_DNA"/>
</dbReference>
<dbReference type="InterPro" id="IPR020616">
    <property type="entry name" value="Thiolase_N"/>
</dbReference>
<feature type="domain" description="Thiolase C-terminal" evidence="2">
    <location>
        <begin position="284"/>
        <end position="398"/>
    </location>
</feature>
<organism evidence="3 4">
    <name type="scientific">Pseudomonas pohangensis</name>
    <dbReference type="NCBI Taxonomy" id="364197"/>
    <lineage>
        <taxon>Bacteria</taxon>
        <taxon>Pseudomonadati</taxon>
        <taxon>Pseudomonadota</taxon>
        <taxon>Gammaproteobacteria</taxon>
        <taxon>Pseudomonadales</taxon>
        <taxon>Pseudomonadaceae</taxon>
        <taxon>Pseudomonas</taxon>
    </lineage>
</organism>
<sequence length="412" mass="43429">MSNIYIAGIAMTVFGRHLERSLDDLAGEALQGALKDANCQISDLGAAFYAGMTNGPLQGQISIPGQVVMSKIGISGIPVYNVENACASGSTAFNLAVQCLKAGTTDVALAIGAEKMNIADKAKAFSIFEGGWDVSRAEENYQTLVKMGEGITPPPGTQSDKPFSKFMEIYAALCRFHMKTYGTTQRQIAAVCAKNHTHSVHNPFSQFRKPFSIDEVLAAPPITYPITLPMCAPLSDGSAAAILCTEEGLKRIGADQRRCIKVAASVIRSFSHRGLDQPELNIGRLAANQAYEIAGLGPDDMHVAEVHDASAMGEIIQAENLGLVELGMGGPAAERGEFTLGGRMPINTSGGLESKGHPLGATGIGQLFELVTQLRGEAGPRQVEGARHAIQENGGGLQGIEEAALAIHILSK</sequence>
<evidence type="ECO:0000259" key="2">
    <source>
        <dbReference type="Pfam" id="PF22691"/>
    </source>
</evidence>
<dbReference type="PANTHER" id="PTHR42870:SF1">
    <property type="entry name" value="NON-SPECIFIC LIPID-TRANSFER PROTEIN-LIKE 2"/>
    <property type="match status" value="1"/>
</dbReference>
<dbReference type="Pfam" id="PF00108">
    <property type="entry name" value="Thiolase_N"/>
    <property type="match status" value="1"/>
</dbReference>
<evidence type="ECO:0000313" key="4">
    <source>
        <dbReference type="Proteomes" id="UP000243232"/>
    </source>
</evidence>
<gene>
    <name evidence="3" type="ORF">SAMN05216296_1739</name>
</gene>